<gene>
    <name evidence="1" type="ORF">RHIZ70_899</name>
</gene>
<proteinExistence type="predicted"/>
<dbReference type="EMBL" id="UEYP01000019">
    <property type="protein sequence ID" value="SSC65191.1"/>
    <property type="molecule type" value="Genomic_DNA"/>
</dbReference>
<accession>A0A376ABG5</accession>
<reference evidence="2" key="1">
    <citation type="submission" date="2018-07" db="EMBL/GenBank/DDBJ databases">
        <authorList>
            <person name="Peiro R."/>
            <person name="Begona"/>
            <person name="Cbmso G."/>
            <person name="Lopez M."/>
            <person name="Gonzalez S."/>
        </authorList>
    </citation>
    <scope>NUCLEOTIDE SEQUENCE [LARGE SCALE GENOMIC DNA]</scope>
</reference>
<organism evidence="1 2">
    <name type="scientific">Ciceribacter selenitireducens ATCC BAA-1503</name>
    <dbReference type="NCBI Taxonomy" id="1336235"/>
    <lineage>
        <taxon>Bacteria</taxon>
        <taxon>Pseudomonadati</taxon>
        <taxon>Pseudomonadota</taxon>
        <taxon>Alphaproteobacteria</taxon>
        <taxon>Hyphomicrobiales</taxon>
        <taxon>Rhizobiaceae</taxon>
        <taxon>Ciceribacter</taxon>
    </lineage>
</organism>
<dbReference type="OrthoDB" id="9938434at2"/>
<dbReference type="RefSeq" id="WP_115672325.1">
    <property type="nucleotide sequence ID" value="NZ_UEYP01000019.1"/>
</dbReference>
<evidence type="ECO:0000313" key="2">
    <source>
        <dbReference type="Proteomes" id="UP000254764"/>
    </source>
</evidence>
<protein>
    <submittedName>
        <fullName evidence="1">Uncharacterized protein</fullName>
    </submittedName>
</protein>
<dbReference type="Proteomes" id="UP000254764">
    <property type="component" value="Unassembled WGS sequence"/>
</dbReference>
<name>A0A376ABG5_9HYPH</name>
<sequence length="104" mass="11559">MSEETFPIAPLSHCDPCGIGWPETRFCESFRERRLSPAEEIGNACKCDDHDASPGTKVRYGHPTIRGTDNILDGVSFKVLIAFLRLGYEISSTKPVTYRRVLAG</sequence>
<dbReference type="AlphaFoldDB" id="A0A376ABG5"/>
<keyword evidence="2" id="KW-1185">Reference proteome</keyword>
<evidence type="ECO:0000313" key="1">
    <source>
        <dbReference type="EMBL" id="SSC65191.1"/>
    </source>
</evidence>